<feature type="transmembrane region" description="Helical" evidence="1">
    <location>
        <begin position="163"/>
        <end position="185"/>
    </location>
</feature>
<feature type="transmembrane region" description="Helical" evidence="1">
    <location>
        <begin position="122"/>
        <end position="143"/>
    </location>
</feature>
<evidence type="ECO:0000256" key="1">
    <source>
        <dbReference type="SAM" id="Phobius"/>
    </source>
</evidence>
<accession>A0A9E8G4S9</accession>
<organism evidence="2">
    <name type="scientific">Nucleocytoviricota sp</name>
    <dbReference type="NCBI Taxonomy" id="2809609"/>
    <lineage>
        <taxon>Viruses</taxon>
        <taxon>Varidnaviria</taxon>
        <taxon>Bamfordvirae</taxon>
        <taxon>Nucleocytoviricota</taxon>
    </lineage>
</organism>
<reference evidence="2" key="1">
    <citation type="submission" date="2022-10" db="EMBL/GenBank/DDBJ databases">
        <title>Genomics discovery of giant fungal viruses from subsurface oceanic crustal fluids.</title>
        <authorList>
            <person name="Bhattacharjee A.S."/>
            <person name="Schulz F."/>
            <person name="Woyke T."/>
            <person name="Orcutt B.N."/>
            <person name="Matinez Martinez J."/>
        </authorList>
    </citation>
    <scope>NUCLEOTIDE SEQUENCE</scope>
    <source>
        <strain evidence="2">VSAG1.JdFR</strain>
        <strain evidence="3">VSAG8.JdFR</strain>
    </source>
</reference>
<dbReference type="EMBL" id="OP765584">
    <property type="protein sequence ID" value="UZT29276.1"/>
    <property type="molecule type" value="Genomic_DNA"/>
</dbReference>
<protein>
    <submittedName>
        <fullName evidence="2">Uncharacterized protein</fullName>
    </submittedName>
</protein>
<name>A0A9E8G4S9_9VIRU</name>
<feature type="transmembrane region" description="Helical" evidence="1">
    <location>
        <begin position="51"/>
        <end position="70"/>
    </location>
</feature>
<sequence>MFNEIVNDWNLITNNNMNILILFGLIFSGILIKLFLGGHSSAYTGQASSTIWGYGLATISLFTLMFIVLSKDLNKGDNKSPLDLIFSTGLPIFALIVILIYIIGINLSYFTILNKNYVPTEYGTYSTISSILIIFQIFILFQFSKSLLSKPKNNEFLEKIINVTWIFSVLNFLLAIIMNIIVKFFTTDG</sequence>
<evidence type="ECO:0000313" key="2">
    <source>
        <dbReference type="EMBL" id="UZT28926.1"/>
    </source>
</evidence>
<keyword evidence="1" id="KW-0812">Transmembrane</keyword>
<proteinExistence type="predicted"/>
<feature type="transmembrane region" description="Helical" evidence="1">
    <location>
        <begin position="20"/>
        <end position="39"/>
    </location>
</feature>
<dbReference type="EMBL" id="OP765507">
    <property type="protein sequence ID" value="UZT28926.1"/>
    <property type="molecule type" value="Genomic_DNA"/>
</dbReference>
<evidence type="ECO:0000313" key="3">
    <source>
        <dbReference type="EMBL" id="UZT29276.1"/>
    </source>
</evidence>
<keyword evidence="1" id="KW-1133">Transmembrane helix</keyword>
<feature type="transmembrane region" description="Helical" evidence="1">
    <location>
        <begin position="90"/>
        <end position="110"/>
    </location>
</feature>
<keyword evidence="1" id="KW-0472">Membrane</keyword>